<evidence type="ECO:0000313" key="2">
    <source>
        <dbReference type="Proteomes" id="UP000198287"/>
    </source>
</evidence>
<reference evidence="1 2" key="1">
    <citation type="submission" date="2015-12" db="EMBL/GenBank/DDBJ databases">
        <title>The genome of Folsomia candida.</title>
        <authorList>
            <person name="Faddeeva A."/>
            <person name="Derks M.F."/>
            <person name="Anvar Y."/>
            <person name="Smit S."/>
            <person name="Van Straalen N."/>
            <person name="Roelofs D."/>
        </authorList>
    </citation>
    <scope>NUCLEOTIDE SEQUENCE [LARGE SCALE GENOMIC DNA]</scope>
    <source>
        <strain evidence="1 2">VU population</strain>
        <tissue evidence="1">Whole body</tissue>
    </source>
</reference>
<dbReference type="PANTHER" id="PTHR23022">
    <property type="entry name" value="TRANSPOSABLE ELEMENT-RELATED"/>
    <property type="match status" value="1"/>
</dbReference>
<organism evidence="1 2">
    <name type="scientific">Folsomia candida</name>
    <name type="common">Springtail</name>
    <dbReference type="NCBI Taxonomy" id="158441"/>
    <lineage>
        <taxon>Eukaryota</taxon>
        <taxon>Metazoa</taxon>
        <taxon>Ecdysozoa</taxon>
        <taxon>Arthropoda</taxon>
        <taxon>Hexapoda</taxon>
        <taxon>Collembola</taxon>
        <taxon>Entomobryomorpha</taxon>
        <taxon>Isotomoidea</taxon>
        <taxon>Isotomidae</taxon>
        <taxon>Proisotominae</taxon>
        <taxon>Folsomia</taxon>
    </lineage>
</organism>
<dbReference type="Proteomes" id="UP000198287">
    <property type="component" value="Unassembled WGS sequence"/>
</dbReference>
<proteinExistence type="predicted"/>
<dbReference type="InterPro" id="IPR036397">
    <property type="entry name" value="RNaseH_sf"/>
</dbReference>
<accession>A0A226DM75</accession>
<keyword evidence="2" id="KW-1185">Reference proteome</keyword>
<dbReference type="PANTHER" id="PTHR23022:SF135">
    <property type="entry name" value="SI:DKEY-77F5.3"/>
    <property type="match status" value="1"/>
</dbReference>
<evidence type="ECO:0000313" key="1">
    <source>
        <dbReference type="EMBL" id="OXA46645.1"/>
    </source>
</evidence>
<sequence length="787" mass="89542">MDQQNTSMQSALQNPLILSKILERVPRSGKTLRLVCHFWNEITLSLPTPKVIIRLGSFLEDCDAIQFLCTQMEPKLGRSILAHATYLIGGLPCSLDTKLLHVSRHFGHCIENFSIAISNPDFLPEILQNSCPLLKTLEIKFKSERFESKSADLRPCILHNLISIKIIDDDYRRHPQFFKMTQWLLNSAPALTHFSYSGCQPPDLSRNKFIKHLRLEIPMIKRSNLWSANYMRKVNLLLDQVKDTVEVFWLSTDYLDLTSDVELKIPKMKKLKVFQNWMVDIFSGGDKMQDICTARIPTLQTLLIATTSGASLAKLFRNIMQEKDSFSGVKDLDVTELRSPRLISGLKTPFPNLERLRICLFEEDEPPFIPLQAYLKACGSLGLKHLEMDLSLYYGGGNVSEFLRDFSNCGELLAGLKTLVLKVSQCDDDLDDVENGMADMKQWLLRMKGLQDVHISGVYVSLEKYDGVDTQGNSYRYSRSCHSGWTKRGLSQRQIWTKYKLARITIQTIIKNFKANGSVQNKVRSGRKPILAHTEVHTEVTVTEVRHVLNKVNVTPSLSAPKLSTEIKEMFGKQSSSEASYCTEECNQTSEVCQRPHFQATNILGHILWTDESKFNVFGSDGRRRVWRYPKEALNPKNLNPTVKHGGGSVMVWGCMASSGAGKMEFIDGIMDQYKNLFENLDLDDDLPSNKTTIRNTLPSPPWNTSRKKIPKLEWPPQSPDLNPIEHLCDHIEREIRKQSFSGIPGLKSRIREVWETISEDVTKNLVNSMTRRLEAVLKANGGPTKY</sequence>
<protein>
    <submittedName>
        <fullName evidence="1">Transposable element Tc1 transposase</fullName>
    </submittedName>
</protein>
<dbReference type="GO" id="GO:0003676">
    <property type="term" value="F:nucleic acid binding"/>
    <property type="evidence" value="ECO:0007669"/>
    <property type="project" value="InterPro"/>
</dbReference>
<dbReference type="Gene3D" id="3.30.420.10">
    <property type="entry name" value="Ribonuclease H-like superfamily/Ribonuclease H"/>
    <property type="match status" value="1"/>
</dbReference>
<dbReference type="EMBL" id="LNIX01000015">
    <property type="protein sequence ID" value="OXA46645.1"/>
    <property type="molecule type" value="Genomic_DNA"/>
</dbReference>
<name>A0A226DM75_FOLCA</name>
<comment type="caution">
    <text evidence="1">The sequence shown here is derived from an EMBL/GenBank/DDBJ whole genome shotgun (WGS) entry which is preliminary data.</text>
</comment>
<dbReference type="AlphaFoldDB" id="A0A226DM75"/>
<gene>
    <name evidence="1" type="ORF">Fcan01_18718</name>
</gene>
<dbReference type="InterPro" id="IPR052338">
    <property type="entry name" value="Transposase_5"/>
</dbReference>